<feature type="domain" description="Glycosyl hydrolase family 36 C-terminal" evidence="8">
    <location>
        <begin position="675"/>
        <end position="750"/>
    </location>
</feature>
<evidence type="ECO:0000259" key="9">
    <source>
        <dbReference type="Pfam" id="PF16875"/>
    </source>
</evidence>
<evidence type="ECO:0000313" key="10">
    <source>
        <dbReference type="EMBL" id="RCI13084.1"/>
    </source>
</evidence>
<dbReference type="PIRSF" id="PIRSF005536">
    <property type="entry name" value="Agal"/>
    <property type="match status" value="1"/>
</dbReference>
<feature type="binding site" evidence="7">
    <location>
        <position position="574"/>
    </location>
    <ligand>
        <name>substrate</name>
    </ligand>
</feature>
<protein>
    <recommendedName>
        <fullName evidence="2 5">Alpha-galactosidase</fullName>
        <ecNumber evidence="2 5">3.2.1.22</ecNumber>
    </recommendedName>
</protein>
<evidence type="ECO:0000256" key="1">
    <source>
        <dbReference type="ARBA" id="ARBA00001255"/>
    </source>
</evidence>
<dbReference type="PROSITE" id="PS00512">
    <property type="entry name" value="ALPHA_GALACTOSIDASE"/>
    <property type="match status" value="1"/>
</dbReference>
<feature type="domain" description="Glycosyl hydrolase family 36 N-terminal" evidence="9">
    <location>
        <begin position="61"/>
        <end position="305"/>
    </location>
</feature>
<feature type="active site" description="Proton donor" evidence="6">
    <location>
        <position position="574"/>
    </location>
</feature>
<dbReference type="InterPro" id="IPR013780">
    <property type="entry name" value="Glyco_hydro_b"/>
</dbReference>
<name>A0A367LF69_9HYPO</name>
<dbReference type="InterPro" id="IPR000111">
    <property type="entry name" value="Glyco_hydro_27/36_CS"/>
</dbReference>
<feature type="binding site" evidence="7">
    <location>
        <begin position="387"/>
        <end position="388"/>
    </location>
    <ligand>
        <name>substrate</name>
    </ligand>
</feature>
<keyword evidence="4 5" id="KW-0326">Glycosidase</keyword>
<dbReference type="Pfam" id="PF16874">
    <property type="entry name" value="Glyco_hydro_36C"/>
    <property type="match status" value="1"/>
</dbReference>
<evidence type="ECO:0000313" key="11">
    <source>
        <dbReference type="Proteomes" id="UP000253664"/>
    </source>
</evidence>
<dbReference type="AlphaFoldDB" id="A0A367LF69"/>
<dbReference type="Gene3D" id="3.20.20.70">
    <property type="entry name" value="Aldolase class I"/>
    <property type="match status" value="1"/>
</dbReference>
<dbReference type="InterPro" id="IPR031704">
    <property type="entry name" value="Glyco_hydro_36_N"/>
</dbReference>
<dbReference type="GO" id="GO:0004557">
    <property type="term" value="F:alpha-galactosidase activity"/>
    <property type="evidence" value="ECO:0007669"/>
    <property type="project" value="UniProtKB-UniRule"/>
</dbReference>
<sequence length="753" mass="83911">MLIIGSGSFALRRGIVAAIVILGLVVGCPALTIVDTDQTKSFTLDGERMSYRFHVDPYSGDLISDHFGGRIDGDSIVADVGPIQGWVDLLGRRPRELPDSGRGDFRTPSFLIRHPQGYTVSNFRYKGHETFQGKPPIKTMPSTFSADNSDVESLIIHMYDDISNIAIDMLYSVFPRYDAIVRSVNIVNNSTSDVIVEKLASISVDMPEADYDMLELKGDWAREGMRVRRKVEYGIQGFGSTSGYSSHMHNPFVALVDSKTTESHGEAWGFSLVYSGSFSAEVEKGSQGLTRVSMGLNPSQLSWPISPGMMLESPEVVAVFSDSGIGSMSRKFHRLYRRHLMKSNFARQTRPVLLNSWEALHFDFDADKLYDLAKSGAHVGVKLFVLDDGWFGKTFPRVNDKAGLGDWEANPSRFPQGFNAFINNITSLTCGDWIGGGHLRFGLWFEPEMVNVDSELYEKHPDWVLHAGSYPRTETRHQLVLNLALPEVQDYIITAVSKVLSSQSRIEYVKWDSNRGIHEMPSPSTAHAYMVGLYYVMRTLTERFPKIIWEGCASGGGRFDPGILQYFPQIWTSDNTDPVDRLHIQFGTSLAYAPSTMGAHVSASPNGLTGRTTPIEFRAHVAMMGGSFGFELDLREMPNQDRAKLPDLISLAERINAIVVKSDLWRLRLPSESNWPAALYVAEDGRQAVLFYFQLRAAVNKALPMLRLQGLEPKARYVVDGNQTVSGATLMNKGVSYRLAGDYGSKVVFLQRE</sequence>
<feature type="binding site" evidence="7">
    <location>
        <position position="552"/>
    </location>
    <ligand>
        <name>substrate</name>
    </ligand>
</feature>
<feature type="binding site" evidence="7">
    <location>
        <begin position="510"/>
        <end position="514"/>
    </location>
    <ligand>
        <name>substrate</name>
    </ligand>
</feature>
<keyword evidence="11" id="KW-1185">Reference proteome</keyword>
<dbReference type="Pfam" id="PF16875">
    <property type="entry name" value="Glyco_hydro_36N"/>
    <property type="match status" value="1"/>
</dbReference>
<dbReference type="EMBL" id="LKCN02000007">
    <property type="protein sequence ID" value="RCI13084.1"/>
    <property type="molecule type" value="Genomic_DNA"/>
</dbReference>
<dbReference type="FunFam" id="3.20.20.70:FF:000118">
    <property type="entry name" value="Alpha-galactosidase"/>
    <property type="match status" value="1"/>
</dbReference>
<dbReference type="OrthoDB" id="5795902at2759"/>
<feature type="active site" description="Nucleophile" evidence="6">
    <location>
        <position position="512"/>
    </location>
</feature>
<evidence type="ECO:0000256" key="7">
    <source>
        <dbReference type="PIRSR" id="PIRSR005536-2"/>
    </source>
</evidence>
<comment type="catalytic activity">
    <reaction evidence="1 5">
        <text>Hydrolysis of terminal, non-reducing alpha-D-galactose residues in alpha-D-galactosides, including galactose oligosaccharides, galactomannans and galactolipids.</text>
        <dbReference type="EC" id="3.2.1.22"/>
    </reaction>
</comment>
<dbReference type="InterPro" id="IPR017853">
    <property type="entry name" value="GH"/>
</dbReference>
<dbReference type="Proteomes" id="UP000253664">
    <property type="component" value="Unassembled WGS sequence"/>
</dbReference>
<dbReference type="PRINTS" id="PR00743">
    <property type="entry name" value="GLHYDRLASE36"/>
</dbReference>
<dbReference type="InterPro" id="IPR031705">
    <property type="entry name" value="Glyco_hydro_36_C"/>
</dbReference>
<comment type="function">
    <text evidence="5">Hydrolyzes a variety of simple alpha-D-galactoside as well as more complex molecules such as oligosaccharides and polysaccharides.</text>
</comment>
<organism evidence="10 11">
    <name type="scientific">Ophiocordyceps polyrhachis-furcata BCC 54312</name>
    <dbReference type="NCBI Taxonomy" id="1330021"/>
    <lineage>
        <taxon>Eukaryota</taxon>
        <taxon>Fungi</taxon>
        <taxon>Dikarya</taxon>
        <taxon>Ascomycota</taxon>
        <taxon>Pezizomycotina</taxon>
        <taxon>Sordariomycetes</taxon>
        <taxon>Hypocreomycetidae</taxon>
        <taxon>Hypocreales</taxon>
        <taxon>Ophiocordycipitaceae</taxon>
        <taxon>Ophiocordyceps</taxon>
    </lineage>
</organism>
<evidence type="ECO:0000259" key="8">
    <source>
        <dbReference type="Pfam" id="PF16874"/>
    </source>
</evidence>
<dbReference type="InterPro" id="IPR038417">
    <property type="entry name" value="Alpga-gal_N_sf"/>
</dbReference>
<dbReference type="EC" id="3.2.1.22" evidence="2 5"/>
<comment type="caution">
    <text evidence="10">The sequence shown here is derived from an EMBL/GenBank/DDBJ whole genome shotgun (WGS) entry which is preliminary data.</text>
</comment>
<dbReference type="InterPro" id="IPR002252">
    <property type="entry name" value="Glyco_hydro_36"/>
</dbReference>
<dbReference type="CDD" id="cd14791">
    <property type="entry name" value="GH36"/>
    <property type="match status" value="1"/>
</dbReference>
<gene>
    <name evidence="10" type="ORF">L249_0191</name>
</gene>
<dbReference type="SUPFAM" id="SSF51445">
    <property type="entry name" value="(Trans)glycosidases"/>
    <property type="match status" value="1"/>
</dbReference>
<dbReference type="Pfam" id="PF02065">
    <property type="entry name" value="Melibiase"/>
    <property type="match status" value="1"/>
</dbReference>
<dbReference type="InterPro" id="IPR050985">
    <property type="entry name" value="Alpha-glycosidase_related"/>
</dbReference>
<dbReference type="STRING" id="1330021.A0A367LF69"/>
<comment type="similarity">
    <text evidence="5">Belongs to the glycosyl hydrolase.</text>
</comment>
<feature type="binding site" evidence="7">
    <location>
        <position position="476"/>
    </location>
    <ligand>
        <name>substrate</name>
    </ligand>
</feature>
<dbReference type="PANTHER" id="PTHR43053">
    <property type="entry name" value="GLYCOSIDASE FAMILY 31"/>
    <property type="match status" value="1"/>
</dbReference>
<evidence type="ECO:0000256" key="5">
    <source>
        <dbReference type="PIRNR" id="PIRNR005536"/>
    </source>
</evidence>
<reference evidence="10 11" key="1">
    <citation type="journal article" date="2015" name="BMC Genomics">
        <title>Insights from the genome of Ophiocordyceps polyrhachis-furcata to pathogenicity and host specificity in insect fungi.</title>
        <authorList>
            <person name="Wichadakul D."/>
            <person name="Kobmoo N."/>
            <person name="Ingsriswang S."/>
            <person name="Tangphatsornruang S."/>
            <person name="Chantasingh D."/>
            <person name="Luangsa-ard J.J."/>
            <person name="Eurwilaichitr L."/>
        </authorList>
    </citation>
    <scope>NUCLEOTIDE SEQUENCE [LARGE SCALE GENOMIC DNA]</scope>
    <source>
        <strain evidence="10 11">BCC 54312</strain>
    </source>
</reference>
<evidence type="ECO:0000256" key="2">
    <source>
        <dbReference type="ARBA" id="ARBA00012755"/>
    </source>
</evidence>
<dbReference type="GO" id="GO:0016052">
    <property type="term" value="P:carbohydrate catabolic process"/>
    <property type="evidence" value="ECO:0007669"/>
    <property type="project" value="InterPro"/>
</dbReference>
<dbReference type="Gene3D" id="2.70.98.60">
    <property type="entry name" value="alpha-galactosidase from lactobacil brevis"/>
    <property type="match status" value="1"/>
</dbReference>
<evidence type="ECO:0000256" key="6">
    <source>
        <dbReference type="PIRSR" id="PIRSR005536-1"/>
    </source>
</evidence>
<proteinExistence type="inferred from homology"/>
<evidence type="ECO:0000256" key="3">
    <source>
        <dbReference type="ARBA" id="ARBA00022801"/>
    </source>
</evidence>
<evidence type="ECO:0000256" key="4">
    <source>
        <dbReference type="ARBA" id="ARBA00023295"/>
    </source>
</evidence>
<accession>A0A367LF69</accession>
<dbReference type="PANTHER" id="PTHR43053:SF3">
    <property type="entry name" value="ALPHA-GALACTOSIDASE C-RELATED"/>
    <property type="match status" value="1"/>
</dbReference>
<feature type="binding site" evidence="7">
    <location>
        <position position="220"/>
    </location>
    <ligand>
        <name>substrate</name>
    </ligand>
</feature>
<keyword evidence="3 5" id="KW-0378">Hydrolase</keyword>
<dbReference type="InterPro" id="IPR013785">
    <property type="entry name" value="Aldolase_TIM"/>
</dbReference>
<dbReference type="Gene3D" id="2.60.40.1180">
    <property type="entry name" value="Golgi alpha-mannosidase II"/>
    <property type="match status" value="1"/>
</dbReference>